<evidence type="ECO:0000256" key="1">
    <source>
        <dbReference type="SAM" id="MobiDB-lite"/>
    </source>
</evidence>
<organism evidence="3 4">
    <name type="scientific">Microvirga aerophila</name>
    <dbReference type="NCBI Taxonomy" id="670291"/>
    <lineage>
        <taxon>Bacteria</taxon>
        <taxon>Pseudomonadati</taxon>
        <taxon>Pseudomonadota</taxon>
        <taxon>Alphaproteobacteria</taxon>
        <taxon>Hyphomicrobiales</taxon>
        <taxon>Methylobacteriaceae</taxon>
        <taxon>Microvirga</taxon>
    </lineage>
</organism>
<feature type="chain" id="PRO_5022144188" description="Secreted protein" evidence="2">
    <location>
        <begin position="22"/>
        <end position="78"/>
    </location>
</feature>
<reference evidence="3 4" key="1">
    <citation type="submission" date="2019-07" db="EMBL/GenBank/DDBJ databases">
        <title>Whole genome shotgun sequence of Microvirga aerophila NBRC 106136.</title>
        <authorList>
            <person name="Hosoyama A."/>
            <person name="Uohara A."/>
            <person name="Ohji S."/>
            <person name="Ichikawa N."/>
        </authorList>
    </citation>
    <scope>NUCLEOTIDE SEQUENCE [LARGE SCALE GENOMIC DNA]</scope>
    <source>
        <strain evidence="3 4">NBRC 106136</strain>
    </source>
</reference>
<dbReference type="OrthoDB" id="9997542at2"/>
<dbReference type="AlphaFoldDB" id="A0A512BPX5"/>
<name>A0A512BPX5_9HYPH</name>
<feature type="region of interest" description="Disordered" evidence="1">
    <location>
        <begin position="23"/>
        <end position="65"/>
    </location>
</feature>
<sequence>MLALTIPAVLGLLVLSQAAVAQEGSAAKGRNPETPAARTYTTEESAALSRAAREKTEAQERVRDRRMKSIAKGICTGC</sequence>
<keyword evidence="2" id="KW-0732">Signal</keyword>
<feature type="compositionally biased region" description="Basic and acidic residues" evidence="1">
    <location>
        <begin position="51"/>
        <end position="63"/>
    </location>
</feature>
<protein>
    <recommendedName>
        <fullName evidence="5">Secreted protein</fullName>
    </recommendedName>
</protein>
<dbReference type="Proteomes" id="UP000321085">
    <property type="component" value="Unassembled WGS sequence"/>
</dbReference>
<evidence type="ECO:0000256" key="2">
    <source>
        <dbReference type="SAM" id="SignalP"/>
    </source>
</evidence>
<evidence type="ECO:0008006" key="5">
    <source>
        <dbReference type="Google" id="ProtNLM"/>
    </source>
</evidence>
<dbReference type="EMBL" id="BJYU01000018">
    <property type="protein sequence ID" value="GEO14012.1"/>
    <property type="molecule type" value="Genomic_DNA"/>
</dbReference>
<gene>
    <name evidence="3" type="ORF">MAE02_17080</name>
</gene>
<keyword evidence="4" id="KW-1185">Reference proteome</keyword>
<proteinExistence type="predicted"/>
<accession>A0A512BPX5</accession>
<comment type="caution">
    <text evidence="3">The sequence shown here is derived from an EMBL/GenBank/DDBJ whole genome shotgun (WGS) entry which is preliminary data.</text>
</comment>
<evidence type="ECO:0000313" key="3">
    <source>
        <dbReference type="EMBL" id="GEO14012.1"/>
    </source>
</evidence>
<dbReference type="RefSeq" id="WP_114186361.1">
    <property type="nucleotide sequence ID" value="NZ_BJYU01000018.1"/>
</dbReference>
<feature type="signal peptide" evidence="2">
    <location>
        <begin position="1"/>
        <end position="21"/>
    </location>
</feature>
<evidence type="ECO:0000313" key="4">
    <source>
        <dbReference type="Proteomes" id="UP000321085"/>
    </source>
</evidence>